<dbReference type="Gene3D" id="3.30.70.1280">
    <property type="entry name" value="SP0830-like domains"/>
    <property type="match status" value="1"/>
</dbReference>
<organism evidence="1 2">
    <name type="scientific">Jatrophihabitans endophyticus</name>
    <dbReference type="NCBI Taxonomy" id="1206085"/>
    <lineage>
        <taxon>Bacteria</taxon>
        <taxon>Bacillati</taxon>
        <taxon>Actinomycetota</taxon>
        <taxon>Actinomycetes</taxon>
        <taxon>Jatrophihabitantales</taxon>
        <taxon>Jatrophihabitantaceae</taxon>
        <taxon>Jatrophihabitans</taxon>
    </lineage>
</organism>
<accession>A0A1M5I856</accession>
<name>A0A1M5I856_9ACTN</name>
<gene>
    <name evidence="1" type="ORF">SAMN05443575_1775</name>
</gene>
<evidence type="ECO:0000313" key="2">
    <source>
        <dbReference type="Proteomes" id="UP000186132"/>
    </source>
</evidence>
<dbReference type="PANTHER" id="PTHR36439">
    <property type="entry name" value="BLL4334 PROTEIN"/>
    <property type="match status" value="1"/>
</dbReference>
<dbReference type="InterPro" id="IPR012545">
    <property type="entry name" value="DUF1697"/>
</dbReference>
<dbReference type="RefSeq" id="WP_073388712.1">
    <property type="nucleotide sequence ID" value="NZ_FQVU01000002.1"/>
</dbReference>
<sequence length="175" mass="19503">MTRYVALLRAVNVGRRRVAMATCRGVLADLGYDDVESYVNSGNLMFDASGGSAALEKKIRAALEAEYDFELTTFVRTAAQIRTLVEAKPFGTVEPPNTHFVLFPLTKMTAAETKAVEDMSNDHDELLIRGRDVHWLIHAKSTETTLGPKEWRDALPDNTTTARNMTMLTKLAERL</sequence>
<evidence type="ECO:0000313" key="1">
    <source>
        <dbReference type="EMBL" id="SHG23953.1"/>
    </source>
</evidence>
<keyword evidence="2" id="KW-1185">Reference proteome</keyword>
<dbReference type="EMBL" id="FQVU01000002">
    <property type="protein sequence ID" value="SHG23953.1"/>
    <property type="molecule type" value="Genomic_DNA"/>
</dbReference>
<dbReference type="PIRSF" id="PIRSF008502">
    <property type="entry name" value="UCP008502"/>
    <property type="match status" value="1"/>
</dbReference>
<proteinExistence type="predicted"/>
<protein>
    <submittedName>
        <fullName evidence="1">Uncharacterized conserved protein, DUF1697 family</fullName>
    </submittedName>
</protein>
<dbReference type="SUPFAM" id="SSF160379">
    <property type="entry name" value="SP0830-like"/>
    <property type="match status" value="1"/>
</dbReference>
<dbReference type="Proteomes" id="UP000186132">
    <property type="component" value="Unassembled WGS sequence"/>
</dbReference>
<dbReference type="OrthoDB" id="9806494at2"/>
<reference evidence="1 2" key="1">
    <citation type="submission" date="2016-11" db="EMBL/GenBank/DDBJ databases">
        <authorList>
            <person name="Jaros S."/>
            <person name="Januszkiewicz K."/>
            <person name="Wedrychowicz H."/>
        </authorList>
    </citation>
    <scope>NUCLEOTIDE SEQUENCE [LARGE SCALE GENOMIC DNA]</scope>
    <source>
        <strain evidence="1 2">DSM 45627</strain>
    </source>
</reference>
<dbReference type="PANTHER" id="PTHR36439:SF1">
    <property type="entry name" value="DUF1697 DOMAIN-CONTAINING PROTEIN"/>
    <property type="match status" value="1"/>
</dbReference>
<dbReference type="AlphaFoldDB" id="A0A1M5I856"/>
<dbReference type="STRING" id="1206085.SAMN05443575_1775"/>
<dbReference type="Pfam" id="PF08002">
    <property type="entry name" value="DUF1697"/>
    <property type="match status" value="1"/>
</dbReference>